<organism evidence="2 3">
    <name type="scientific">Dovyalis caffra</name>
    <dbReference type="NCBI Taxonomy" id="77055"/>
    <lineage>
        <taxon>Eukaryota</taxon>
        <taxon>Viridiplantae</taxon>
        <taxon>Streptophyta</taxon>
        <taxon>Embryophyta</taxon>
        <taxon>Tracheophyta</taxon>
        <taxon>Spermatophyta</taxon>
        <taxon>Magnoliopsida</taxon>
        <taxon>eudicotyledons</taxon>
        <taxon>Gunneridae</taxon>
        <taxon>Pentapetalae</taxon>
        <taxon>rosids</taxon>
        <taxon>fabids</taxon>
        <taxon>Malpighiales</taxon>
        <taxon>Salicaceae</taxon>
        <taxon>Flacourtieae</taxon>
        <taxon>Dovyalis</taxon>
    </lineage>
</organism>
<feature type="coiled-coil region" evidence="1">
    <location>
        <begin position="103"/>
        <end position="144"/>
    </location>
</feature>
<gene>
    <name evidence="2" type="ORF">DCAF_LOCUS3754</name>
</gene>
<evidence type="ECO:0000313" key="2">
    <source>
        <dbReference type="EMBL" id="CAK7326059.1"/>
    </source>
</evidence>
<dbReference type="AlphaFoldDB" id="A0AAV1QYC8"/>
<evidence type="ECO:0000313" key="3">
    <source>
        <dbReference type="Proteomes" id="UP001314170"/>
    </source>
</evidence>
<proteinExistence type="predicted"/>
<dbReference type="EMBL" id="CAWUPB010000851">
    <property type="protein sequence ID" value="CAK7326059.1"/>
    <property type="molecule type" value="Genomic_DNA"/>
</dbReference>
<evidence type="ECO:0000256" key="1">
    <source>
        <dbReference type="SAM" id="Coils"/>
    </source>
</evidence>
<protein>
    <submittedName>
        <fullName evidence="2">Uncharacterized protein</fullName>
    </submittedName>
</protein>
<keyword evidence="3" id="KW-1185">Reference proteome</keyword>
<dbReference type="Proteomes" id="UP001314170">
    <property type="component" value="Unassembled WGS sequence"/>
</dbReference>
<sequence length="201" mass="22612">MGIWDHITSTADSVNRHAITPAKNICWTSYSYGRAAVTTIDTAIRGNAIPKLNQQLQDKETRSMMGHLATNCVKNAAVFAARESVKSVPGGGPIYDIVSKSIAKTEERVMNDYKEKTNKLEAELKELKKEINELKRLGPQYEADNERSTATVDCYEQPKMVNKKQGVGVRNFMYRQQPDSAMRCFMMEGFVAVFDGVEYEN</sequence>
<comment type="caution">
    <text evidence="2">The sequence shown here is derived from an EMBL/GenBank/DDBJ whole genome shotgun (WGS) entry which is preliminary data.</text>
</comment>
<accession>A0AAV1QYC8</accession>
<name>A0AAV1QYC8_9ROSI</name>
<reference evidence="2 3" key="1">
    <citation type="submission" date="2024-01" db="EMBL/GenBank/DDBJ databases">
        <authorList>
            <person name="Waweru B."/>
        </authorList>
    </citation>
    <scope>NUCLEOTIDE SEQUENCE [LARGE SCALE GENOMIC DNA]</scope>
</reference>
<keyword evidence="1" id="KW-0175">Coiled coil</keyword>